<dbReference type="RefSeq" id="WP_065398039.1">
    <property type="nucleotide sequence ID" value="NZ_MAYG01000001.1"/>
</dbReference>
<accession>A0A1B8ZR31</accession>
<dbReference type="Proteomes" id="UP000093432">
    <property type="component" value="Unassembled WGS sequence"/>
</dbReference>
<proteinExistence type="predicted"/>
<name>A0A1B8ZR31_9FLAO</name>
<protein>
    <recommendedName>
        <fullName evidence="4">Outer membrane protein beta-barrel domain-containing protein</fullName>
    </recommendedName>
</protein>
<dbReference type="STRING" id="651561.BBI00_06710"/>
<evidence type="ECO:0000313" key="2">
    <source>
        <dbReference type="EMBL" id="OCA74045.1"/>
    </source>
</evidence>
<gene>
    <name evidence="2" type="ORF">BBI00_06710</name>
</gene>
<feature type="signal peptide" evidence="1">
    <location>
        <begin position="1"/>
        <end position="19"/>
    </location>
</feature>
<evidence type="ECO:0000256" key="1">
    <source>
        <dbReference type="SAM" id="SignalP"/>
    </source>
</evidence>
<keyword evidence="1" id="KW-0732">Signal</keyword>
<evidence type="ECO:0008006" key="4">
    <source>
        <dbReference type="Google" id="ProtNLM"/>
    </source>
</evidence>
<organism evidence="2 3">
    <name type="scientific">Chryseobacterium arthrosphaerae</name>
    <dbReference type="NCBI Taxonomy" id="651561"/>
    <lineage>
        <taxon>Bacteria</taxon>
        <taxon>Pseudomonadati</taxon>
        <taxon>Bacteroidota</taxon>
        <taxon>Flavobacteriia</taxon>
        <taxon>Flavobacteriales</taxon>
        <taxon>Weeksellaceae</taxon>
        <taxon>Chryseobacterium group</taxon>
        <taxon>Chryseobacterium</taxon>
    </lineage>
</organism>
<reference evidence="3" key="1">
    <citation type="submission" date="2016-07" db="EMBL/GenBank/DDBJ databases">
        <authorList>
            <person name="Florea S."/>
            <person name="Webb J.S."/>
            <person name="Jaromczyk J."/>
            <person name="Schardl C.L."/>
        </authorList>
    </citation>
    <scope>NUCLEOTIDE SEQUENCE [LARGE SCALE GENOMIC DNA]</scope>
    <source>
        <strain evidence="3">CC-VM-7</strain>
    </source>
</reference>
<dbReference type="OrthoDB" id="1466811at2"/>
<feature type="chain" id="PRO_5008620986" description="Outer membrane protein beta-barrel domain-containing protein" evidence="1">
    <location>
        <begin position="20"/>
        <end position="364"/>
    </location>
</feature>
<dbReference type="AlphaFoldDB" id="A0A1B8ZR31"/>
<comment type="caution">
    <text evidence="2">The sequence shown here is derived from an EMBL/GenBank/DDBJ whole genome shotgun (WGS) entry which is preliminary data.</text>
</comment>
<evidence type="ECO:0000313" key="3">
    <source>
        <dbReference type="Proteomes" id="UP000093432"/>
    </source>
</evidence>
<dbReference type="EMBL" id="MAYG01000001">
    <property type="protein sequence ID" value="OCA74045.1"/>
    <property type="molecule type" value="Genomic_DNA"/>
</dbReference>
<sequence>MKTKLIYIAAVMAFSYSFAQESPENNLSLYSKKIDSIVMAEKDKMNIELDKIDKNFRENKISPDEKQKQRTAVASKYEQIINEKVEAEKQDLESVTKELVKDAVFKSRDSAKSAKNQFWFGLNGLNMKLNEQKKNNNPKNYLETFEVTIGMGGAGLTSKNEPFGFYNRGSDMRNTIIDSWQLALLYGNQIGGYTSPFFYRFGLGMRSDLYTPKYGLSFRQESNMLFIQEFTRGNLKKSTLYNTYLTIPADLKFVLNPKYKDFEGVKYLDSRKHQLCLVLGVYGAVRVGTVNYSKYSNENSGRIVEREKVTHGVNDFIVGGKFGISYYGFNLFIQKDFTPAFNNNALLKKKYGLQIGIEIANVNF</sequence>